<proteinExistence type="predicted"/>
<sequence>MVCPRGNQEELDSLQSGFDNCNTTDFNQRSQNDLDPTLLEFGWIELLETNNVAPVESYCAHLLLSRDEIYFTVLDSKGSSSVYGPRPTVQVEEMKRRILAKEAADKEFNEFLELLKSAKAMPPRGKPSKSSWKLEEKIWYRIEFLEAFAIYASKDDAQRNTAGAVIAKWRPEEAWMPDLIDALVFYPTEKEFEDTLKYISSIREKVEAYGICRIVPPSSWKPPCPL</sequence>
<keyword evidence="2" id="KW-1185">Reference proteome</keyword>
<comment type="caution">
    <text evidence="1">The sequence shown here is derived from an EMBL/GenBank/DDBJ whole genome shotgun (WGS) entry which is preliminary data.</text>
</comment>
<evidence type="ECO:0000313" key="2">
    <source>
        <dbReference type="Proteomes" id="UP001055811"/>
    </source>
</evidence>
<organism evidence="1 2">
    <name type="scientific">Cichorium intybus</name>
    <name type="common">Chicory</name>
    <dbReference type="NCBI Taxonomy" id="13427"/>
    <lineage>
        <taxon>Eukaryota</taxon>
        <taxon>Viridiplantae</taxon>
        <taxon>Streptophyta</taxon>
        <taxon>Embryophyta</taxon>
        <taxon>Tracheophyta</taxon>
        <taxon>Spermatophyta</taxon>
        <taxon>Magnoliopsida</taxon>
        <taxon>eudicotyledons</taxon>
        <taxon>Gunneridae</taxon>
        <taxon>Pentapetalae</taxon>
        <taxon>asterids</taxon>
        <taxon>campanulids</taxon>
        <taxon>Asterales</taxon>
        <taxon>Asteraceae</taxon>
        <taxon>Cichorioideae</taxon>
        <taxon>Cichorieae</taxon>
        <taxon>Cichoriinae</taxon>
        <taxon>Cichorium</taxon>
    </lineage>
</organism>
<dbReference type="Proteomes" id="UP001055811">
    <property type="component" value="Linkage Group LG01"/>
</dbReference>
<protein>
    <submittedName>
        <fullName evidence="1">Uncharacterized protein</fullName>
    </submittedName>
</protein>
<reference evidence="2" key="1">
    <citation type="journal article" date="2022" name="Mol. Ecol. Resour.">
        <title>The genomes of chicory, endive, great burdock and yacon provide insights into Asteraceae palaeo-polyploidization history and plant inulin production.</title>
        <authorList>
            <person name="Fan W."/>
            <person name="Wang S."/>
            <person name="Wang H."/>
            <person name="Wang A."/>
            <person name="Jiang F."/>
            <person name="Liu H."/>
            <person name="Zhao H."/>
            <person name="Xu D."/>
            <person name="Zhang Y."/>
        </authorList>
    </citation>
    <scope>NUCLEOTIDE SEQUENCE [LARGE SCALE GENOMIC DNA]</scope>
    <source>
        <strain evidence="2">cv. Punajuju</strain>
    </source>
</reference>
<gene>
    <name evidence="1" type="ORF">L2E82_00953</name>
</gene>
<reference evidence="1 2" key="2">
    <citation type="journal article" date="2022" name="Mol. Ecol. Resour.">
        <title>The genomes of chicory, endive, great burdock and yacon provide insights into Asteraceae paleo-polyploidization history and plant inulin production.</title>
        <authorList>
            <person name="Fan W."/>
            <person name="Wang S."/>
            <person name="Wang H."/>
            <person name="Wang A."/>
            <person name="Jiang F."/>
            <person name="Liu H."/>
            <person name="Zhao H."/>
            <person name="Xu D."/>
            <person name="Zhang Y."/>
        </authorList>
    </citation>
    <scope>NUCLEOTIDE SEQUENCE [LARGE SCALE GENOMIC DNA]</scope>
    <source>
        <strain evidence="2">cv. Punajuju</strain>
        <tissue evidence="1">Leaves</tissue>
    </source>
</reference>
<evidence type="ECO:0000313" key="1">
    <source>
        <dbReference type="EMBL" id="KAI3788212.1"/>
    </source>
</evidence>
<accession>A0ACB9GXM7</accession>
<dbReference type="EMBL" id="CM042009">
    <property type="protein sequence ID" value="KAI3788212.1"/>
    <property type="molecule type" value="Genomic_DNA"/>
</dbReference>
<name>A0ACB9GXM7_CICIN</name>